<evidence type="ECO:0000259" key="6">
    <source>
        <dbReference type="Pfam" id="PF25967"/>
    </source>
</evidence>
<dbReference type="FunFam" id="2.40.420.20:FF:000001">
    <property type="entry name" value="Efflux RND transporter periplasmic adaptor subunit"/>
    <property type="match status" value="1"/>
</dbReference>
<dbReference type="GO" id="GO:0005886">
    <property type="term" value="C:plasma membrane"/>
    <property type="evidence" value="ECO:0007669"/>
    <property type="project" value="UniProtKB-SubCell"/>
</dbReference>
<dbReference type="InterPro" id="IPR058626">
    <property type="entry name" value="MdtA-like_b-barrel"/>
</dbReference>
<dbReference type="Pfam" id="PF25876">
    <property type="entry name" value="HH_MFP_RND"/>
    <property type="match status" value="1"/>
</dbReference>
<name>A0A369USJ4_9GAMM</name>
<dbReference type="Pfam" id="PF25917">
    <property type="entry name" value="BSH_RND"/>
    <property type="match status" value="1"/>
</dbReference>
<evidence type="ECO:0000259" key="4">
    <source>
        <dbReference type="Pfam" id="PF25917"/>
    </source>
</evidence>
<comment type="similarity">
    <text evidence="2">Belongs to the membrane fusion protein (MFP) (TC 8.A.1) family.</text>
</comment>
<dbReference type="Proteomes" id="UP000253782">
    <property type="component" value="Unassembled WGS sequence"/>
</dbReference>
<evidence type="ECO:0000313" key="8">
    <source>
        <dbReference type="Proteomes" id="UP000253782"/>
    </source>
</evidence>
<accession>A0A369USJ4</accession>
<feature type="domain" description="Multidrug resistance protein MdtA-like C-terminal permuted SH3" evidence="6">
    <location>
        <begin position="282"/>
        <end position="344"/>
    </location>
</feature>
<dbReference type="InterPro" id="IPR006143">
    <property type="entry name" value="RND_pump_MFP"/>
</dbReference>
<dbReference type="PANTHER" id="PTHR30158">
    <property type="entry name" value="ACRA/E-RELATED COMPONENT OF DRUG EFFLUX TRANSPORTER"/>
    <property type="match status" value="1"/>
</dbReference>
<keyword evidence="8" id="KW-1185">Reference proteome</keyword>
<dbReference type="Gene3D" id="1.10.287.470">
    <property type="entry name" value="Helix hairpin bin"/>
    <property type="match status" value="1"/>
</dbReference>
<comment type="caution">
    <text evidence="7">The sequence shown here is derived from an EMBL/GenBank/DDBJ whole genome shotgun (WGS) entry which is preliminary data.</text>
</comment>
<comment type="subcellular location">
    <subcellularLocation>
        <location evidence="1">Cell inner membrane</location>
        <topology evidence="1">Lipid-anchor</topology>
    </subcellularLocation>
</comment>
<dbReference type="SUPFAM" id="SSF111369">
    <property type="entry name" value="HlyD-like secretion proteins"/>
    <property type="match status" value="1"/>
</dbReference>
<dbReference type="AlphaFoldDB" id="A0A369USJ4"/>
<dbReference type="GO" id="GO:0022857">
    <property type="term" value="F:transmembrane transporter activity"/>
    <property type="evidence" value="ECO:0007669"/>
    <property type="project" value="InterPro"/>
</dbReference>
<dbReference type="InterPro" id="IPR058627">
    <property type="entry name" value="MdtA-like_C"/>
</dbReference>
<evidence type="ECO:0000256" key="1">
    <source>
        <dbReference type="ARBA" id="ARBA00004519"/>
    </source>
</evidence>
<organism evidence="7 8">
    <name type="scientific">Dyella tabacisoli</name>
    <dbReference type="NCBI Taxonomy" id="2282381"/>
    <lineage>
        <taxon>Bacteria</taxon>
        <taxon>Pseudomonadati</taxon>
        <taxon>Pseudomonadota</taxon>
        <taxon>Gammaproteobacteria</taxon>
        <taxon>Lysobacterales</taxon>
        <taxon>Rhodanobacteraceae</taxon>
        <taxon>Dyella</taxon>
    </lineage>
</organism>
<evidence type="ECO:0000313" key="7">
    <source>
        <dbReference type="EMBL" id="RDD83722.1"/>
    </source>
</evidence>
<dbReference type="GO" id="GO:0046677">
    <property type="term" value="P:response to antibiotic"/>
    <property type="evidence" value="ECO:0007669"/>
    <property type="project" value="TreeGrafter"/>
</dbReference>
<feature type="domain" description="Multidrug resistance protein MdtA-like alpha-helical hairpin" evidence="3">
    <location>
        <begin position="84"/>
        <end position="152"/>
    </location>
</feature>
<feature type="domain" description="Multidrug resistance protein MdtA-like barrel-sandwich hybrid" evidence="4">
    <location>
        <begin position="44"/>
        <end position="186"/>
    </location>
</feature>
<gene>
    <name evidence="7" type="ORF">DVJ77_00535</name>
</gene>
<dbReference type="NCBIfam" id="TIGR01730">
    <property type="entry name" value="RND_mfp"/>
    <property type="match status" value="1"/>
</dbReference>
<dbReference type="Gene3D" id="2.40.30.170">
    <property type="match status" value="1"/>
</dbReference>
<evidence type="ECO:0000259" key="3">
    <source>
        <dbReference type="Pfam" id="PF25876"/>
    </source>
</evidence>
<feature type="domain" description="Multidrug resistance protein MdtA-like beta-barrel" evidence="5">
    <location>
        <begin position="190"/>
        <end position="278"/>
    </location>
</feature>
<sequence length="367" mass="38743">MLGGCRQHDAAPQPGVAEVTVVTLKPQTVTIRRELPGRTTAYLIAEVRPQVNGIVKQRLFTEGALVRAGQALYQLDDATYRAEYGSAKANLAKAQAALVSTSMNAQRSAALAKVNVLSKQDNDNVHATWKQAEADVAAAQAALQSSAVVLGYARIVAPINGRIGKSSVTQGALVTANQPTALATVQQIDPLYVDITQSSHEMLQLRQQLANGALKETDDAPVKILLEDGSTYTHDGRLQFADVTVDPSTGSFSLRVVVPNPDGLLLPGMYVRAVLDKGVNPNGLLVPQQGITHDPKGDAIAMVIGKDSKVEQRKVHVSHALGDQWLVQDGLAPGDQVIVEGLQKIQPGVLVHATELAASASVAPHGA</sequence>
<dbReference type="OrthoDB" id="9816569at2"/>
<dbReference type="InterPro" id="IPR058624">
    <property type="entry name" value="MdtA-like_HH"/>
</dbReference>
<dbReference type="Gene3D" id="2.40.50.100">
    <property type="match status" value="1"/>
</dbReference>
<dbReference type="Pfam" id="PF25967">
    <property type="entry name" value="RND-MFP_C"/>
    <property type="match status" value="1"/>
</dbReference>
<dbReference type="Pfam" id="PF25944">
    <property type="entry name" value="Beta-barrel_RND"/>
    <property type="match status" value="1"/>
</dbReference>
<dbReference type="Gene3D" id="2.40.420.20">
    <property type="match status" value="1"/>
</dbReference>
<protein>
    <submittedName>
        <fullName evidence="7">Efflux RND transporter periplasmic adaptor subunit</fullName>
    </submittedName>
</protein>
<reference evidence="7 8" key="1">
    <citation type="submission" date="2018-07" db="EMBL/GenBank/DDBJ databases">
        <title>Dyella tabacisoli L4-6T, whole genome shotgun sequence.</title>
        <authorList>
            <person name="Zhou X.-K."/>
            <person name="Li W.-J."/>
            <person name="Duan Y.-Q."/>
        </authorList>
    </citation>
    <scope>NUCLEOTIDE SEQUENCE [LARGE SCALE GENOMIC DNA]</scope>
    <source>
        <strain evidence="7 8">L4-6</strain>
    </source>
</reference>
<evidence type="ECO:0000259" key="5">
    <source>
        <dbReference type="Pfam" id="PF25944"/>
    </source>
</evidence>
<dbReference type="InterPro" id="IPR058625">
    <property type="entry name" value="MdtA-like_BSH"/>
</dbReference>
<dbReference type="PANTHER" id="PTHR30158:SF3">
    <property type="entry name" value="MULTIDRUG EFFLUX PUMP SUBUNIT ACRA-RELATED"/>
    <property type="match status" value="1"/>
</dbReference>
<proteinExistence type="inferred from homology"/>
<dbReference type="EMBL" id="QQAH01000001">
    <property type="protein sequence ID" value="RDD83722.1"/>
    <property type="molecule type" value="Genomic_DNA"/>
</dbReference>
<evidence type="ECO:0000256" key="2">
    <source>
        <dbReference type="ARBA" id="ARBA00009477"/>
    </source>
</evidence>